<evidence type="ECO:0000256" key="11">
    <source>
        <dbReference type="ARBA" id="ARBA00022777"/>
    </source>
</evidence>
<dbReference type="EMBL" id="CR382139">
    <property type="protein sequence ID" value="CAR65935.1"/>
    <property type="molecule type" value="Genomic_DNA"/>
</dbReference>
<sequence length="2494" mass="282659">MERTLSYREDTECRSFSNNSDDEIGCDQQDQDSLDDFVSFPTIPDPDQEHSKTLTKIFSKTLRKVTSNATHLVQNYSSPKSRTASRSSYHDRFPESPVRMPILTTTAVIQPEADKISQMTMDNVSTMSSRLSRVSSPAIETSSVTPQIRVSGLKSTENVSKSPSNSDLMGIPGMSNNSRDDILHPNISNQQPMHIRSSVARTDVPKVKSDNKSLRLSSMKAPQLSHLSMNNSATSSVISISAIASTDKGETPINTRKSIHKASQSTPSIASNAMGYNNVNNNSTNSISQKEKQKILQNRISSIFNNLPNDIELSEDSASDLETINNVSMSRSTSDANIASMDIHDNLLAGEKEDKSPISHRSQNVQEYSPTPVAFSNSKNMHDRTNKKKGSSNIPGLLLGNAKSIINSNIAGSVVSSASSIVTPRSKNKKKKKPRKSSENPLKNGGIPKQYWMNDSFVSDCLNCFKQFSAFRRKHHCRFCGQIYCSDCTLFISYSRHKEERKMGKKSEKKHFNDKLRVCKGCYNDVIVYLSDDSTSSSSNSDNDLDSAIFEENETQEDTTTPQHQLSRIRSLSISSRRDSLINEANIKNANKSFINKDYKSILDKPNNSITEYPSNDDADYSINGRKQSYPANIDHNNMKPYIKQAPQMAIPATRKGEAVEIPIPKSSYTNSILSHSNNIGGDASALSPSNEPLGYNTTSWFKNYTHLKNYKLPSSSESRPNSFNSHMYNSFLGKRKGSRYNKPSTDQSDYHSLKTRSRRTDVFQLNDIDTETSNEEDEGNHEDIESENEDEQVMSLYSSLNHIDSNNSTTTSALSPRQPVSHTLISSNTVVPTLGEFPTMFANEKLFQRNFAKGNTKSSPLISKLFQNSTSSIGSGTITNSNDSHSNNGQSSFPFLDEKPSDNLRSHERAHASLLRMRSRRKSKSVRNVSILTHNNNKLQGLDTSLLQGQSPVSTPTSPRPMSQSSSNMASNLTKGLSNDDTPTFMANSKPNLSASSVPVLSGSSPMQLISPSISKNDPNHGNDKSLLNRTADSSYADIEDTASIRKDILSMNDMHNTDLKPKELIYKDYLDSIMKQCLEDCEIKEDQERWCKALKRVLSYISYIKLTDTIDIRQYVKIKKILGGTIEETNVIDGMFATKNIDSKRMSSKIENPKIALLMFPLEYLKQKESFISLRIVHSQQSVYITNLVSRLVALEPDIIIVGDSVCGLAEKLLIEANITVISNTKPQVIERISRYTKANIFQSINDLFFKKGSLGTCEMFEVRKYLYQDVVKSFIFFIGGDIESGFTIALRGGEENVLNSVKYTAETLILGVLNSKFEISLLENHAISILDKNKEPSDADLAIQEIQEIDDERNSNYSGEHNACEVIMDNLEVKQYVKLFSERKLSVSPAVIVKLPTALVNTITSYKNFFDFFKKDQQIQSLDLQKDIDQDWLNELNLDIDIARLPNDKKDLINILKYASGFNLNVLTNEFQSRARIWSNCMSFPSYQLYPVFHKSIHFLHSTVSIKYATPCSGPSTVVIDYYTDNDKCLGLFLDQIFRDSLRTCDECGDSLLNHYKTYVHGNVKLDVIIEKYENVFNEDLQERNQRLMWSCCKICDYSSPITTMNDETYYISVGKFLELCFGAENVVLTDSGCNHDFFKQHIRYFALKDSVIRMEYSEIDTYEVVVPKKQLEYLPDIDIKLKLETFNQIQTKSTEFFQSVFNRLNRVKVDTFDKADDGIQKIEELKTKLDEQIDSIKSKTLEIYNSTLSTVHLPLNPILRELQELGVIWDNEFNEFEKSFLPTENEITKITQFHLKKFLMDKYNSESQNKETGLGDTMKKSEETKDESTDGTETDTEVDTGTKIMNKDKNILEDSIQEDRGGFPDSSLNKEKTKEIGKMIPSSLYGQSNVVDKINRMEALLESERKAQDKDAKSSNKKNVSSNSKASQVSTASGGDKQPTAEDQSTIEEHPVVQELPPNKVSQIANFFNQMNFDQISMEFRKQREEELQKKLNKFKAIPIVASKPIVEIYDNIEDVVDVNDETDLDKKNLKRLQKKTSSQEPSSGKVSPIMKDSTSYKNDEGKVTPYKNRESDKNKDSKNLDIPQPEKNSLLKSLTNFWADRSATLWDPLEYPLDSSEHTFADSDVIVREDEPSSLVAFCLSSHDYKQKIKLMGENITDENIEINESNNKKFKNFTKIEKKFKTNYSSGAKLNEFESIMIKNKSNHLKYQYLDGNTNLSCKIFYSEQFDAFRKACGNDETFIQSLSRCVKWNSSGGKSGSNFLKTLDARYILKELSKSELESFVSIAPFYFKYISQSMFHTLTTAVAKIFGFYQIQIKNTITGKTFKMDFLIMENLFYNHNTTRIFDLKGSMRNRHVKQTGEENEVLLDENMIEYIYESPVFVKEHSKKLLRGSLFNDTSFLSAMDVMDYSLIIGIDDSSKKLYIGIIDWLRTFTWDKKVENWVKGNNLIGGGKKGKDPTIVTPKQYRTRFREAMERYILEVPDFWYEGK</sequence>
<protein>
    <recommendedName>
        <fullName evidence="4">1-phosphatidylinositol-3-phosphate 5-kinase</fullName>
        <ecNumber evidence="4">2.7.1.150</ecNumber>
    </recommendedName>
    <alternativeName>
        <fullName evidence="15">Type III PIP kinase</fullName>
    </alternativeName>
</protein>
<dbReference type="PROSITE" id="PS51455">
    <property type="entry name" value="PIPK"/>
    <property type="match status" value="1"/>
</dbReference>
<evidence type="ECO:0000256" key="6">
    <source>
        <dbReference type="ARBA" id="ARBA00022679"/>
    </source>
</evidence>
<feature type="region of interest" description="Disordered" evidence="18">
    <location>
        <begin position="75"/>
        <end position="96"/>
    </location>
</feature>
<dbReference type="SUPFAM" id="SSF57903">
    <property type="entry name" value="FYVE/PHD zinc finger"/>
    <property type="match status" value="1"/>
</dbReference>
<evidence type="ECO:0000313" key="21">
    <source>
        <dbReference type="EMBL" id="CAR65935.1"/>
    </source>
</evidence>
<dbReference type="FunFam" id="3.30.810.10:FF:000001">
    <property type="entry name" value="1-phosphatidylinositol 3-phosphate 5-kinase FAB1"/>
    <property type="match status" value="1"/>
</dbReference>
<dbReference type="VEuPathDB" id="FungiDB:DEHA2G08910g"/>
<dbReference type="CDD" id="cd03334">
    <property type="entry name" value="Fab1_TCP"/>
    <property type="match status" value="1"/>
</dbReference>
<keyword evidence="13" id="KW-0862">Zinc</keyword>
<dbReference type="SMART" id="SM00330">
    <property type="entry name" value="PIPKc"/>
    <property type="match status" value="1"/>
</dbReference>
<feature type="region of interest" description="Disordered" evidence="18">
    <location>
        <begin position="354"/>
        <end position="393"/>
    </location>
</feature>
<keyword evidence="9" id="KW-0967">Endosome</keyword>
<feature type="region of interest" description="Disordered" evidence="18">
    <location>
        <begin position="135"/>
        <end position="175"/>
    </location>
</feature>
<gene>
    <name evidence="21" type="ordered locus">DEHA2G08910g</name>
</gene>
<feature type="region of interest" description="Disordered" evidence="18">
    <location>
        <begin position="936"/>
        <end position="972"/>
    </location>
</feature>
<dbReference type="SUPFAM" id="SSF52029">
    <property type="entry name" value="GroEL apical domain-like"/>
    <property type="match status" value="1"/>
</dbReference>
<dbReference type="GO" id="GO:0032266">
    <property type="term" value="F:phosphatidylinositol-3-phosphate binding"/>
    <property type="evidence" value="ECO:0007669"/>
    <property type="project" value="UniProtKB-ARBA"/>
</dbReference>
<evidence type="ECO:0000256" key="18">
    <source>
        <dbReference type="SAM" id="MobiDB-lite"/>
    </source>
</evidence>
<reference evidence="21 22" key="1">
    <citation type="journal article" date="2004" name="Nature">
        <title>Genome evolution in yeasts.</title>
        <authorList>
            <consortium name="Genolevures"/>
            <person name="Dujon B."/>
            <person name="Sherman D."/>
            <person name="Fischer G."/>
            <person name="Durrens P."/>
            <person name="Casaregola S."/>
            <person name="Lafontaine I."/>
            <person name="de Montigny J."/>
            <person name="Marck C."/>
            <person name="Neuveglise C."/>
            <person name="Talla E."/>
            <person name="Goffard N."/>
            <person name="Frangeul L."/>
            <person name="Aigle M."/>
            <person name="Anthouard V."/>
            <person name="Babour A."/>
            <person name="Barbe V."/>
            <person name="Barnay S."/>
            <person name="Blanchin S."/>
            <person name="Beckerich J.M."/>
            <person name="Beyne E."/>
            <person name="Bleykasten C."/>
            <person name="Boisrame A."/>
            <person name="Boyer J."/>
            <person name="Cattolico L."/>
            <person name="Confanioleri F."/>
            <person name="de Daruvar A."/>
            <person name="Despons L."/>
            <person name="Fabre E."/>
            <person name="Fairhead C."/>
            <person name="Ferry-Dumazet H."/>
            <person name="Groppi A."/>
            <person name="Hantraye F."/>
            <person name="Hennequin C."/>
            <person name="Jauniaux N."/>
            <person name="Joyet P."/>
            <person name="Kachouri R."/>
            <person name="Kerrest A."/>
            <person name="Koszul R."/>
            <person name="Lemaire M."/>
            <person name="Lesur I."/>
            <person name="Ma L."/>
            <person name="Muller H."/>
            <person name="Nicaud J.M."/>
            <person name="Nikolski M."/>
            <person name="Oztas S."/>
            <person name="Ozier-Kalogeropoulos O."/>
            <person name="Pellenz S."/>
            <person name="Potier S."/>
            <person name="Richard G.F."/>
            <person name="Straub M.L."/>
            <person name="Suleau A."/>
            <person name="Swennene D."/>
            <person name="Tekaia F."/>
            <person name="Wesolowski-Louvel M."/>
            <person name="Westhof E."/>
            <person name="Wirth B."/>
            <person name="Zeniou-Meyer M."/>
            <person name="Zivanovic I."/>
            <person name="Bolotin-Fukuhara M."/>
            <person name="Thierry A."/>
            <person name="Bouchier C."/>
            <person name="Caudron B."/>
            <person name="Scarpelli C."/>
            <person name="Gaillardin C."/>
            <person name="Weissenbach J."/>
            <person name="Wincker P."/>
            <person name="Souciet J.L."/>
        </authorList>
    </citation>
    <scope>NUCLEOTIDE SEQUENCE [LARGE SCALE GENOMIC DNA]</scope>
    <source>
        <strain evidence="22">ATCC 36239 / CBS 767 / BCRC 21394 / JCM 1990 / NBRC 0083 / IGC 2968</strain>
    </source>
</reference>
<feature type="compositionally biased region" description="Low complexity" evidence="18">
    <location>
        <begin position="1921"/>
        <end position="1934"/>
    </location>
</feature>
<feature type="region of interest" description="Disordered" evidence="18">
    <location>
        <begin position="2034"/>
        <end position="2090"/>
    </location>
</feature>
<dbReference type="GO" id="GO:0046854">
    <property type="term" value="P:phosphatidylinositol phosphate biosynthetic process"/>
    <property type="evidence" value="ECO:0007669"/>
    <property type="project" value="TreeGrafter"/>
</dbReference>
<feature type="region of interest" description="Disordered" evidence="18">
    <location>
        <begin position="1908"/>
        <end position="1960"/>
    </location>
</feature>
<evidence type="ECO:0000259" key="19">
    <source>
        <dbReference type="PROSITE" id="PS50178"/>
    </source>
</evidence>
<feature type="compositionally biased region" description="Low complexity" evidence="18">
    <location>
        <begin position="714"/>
        <end position="726"/>
    </location>
</feature>
<dbReference type="FunCoup" id="B5RV56">
    <property type="interactions" value="867"/>
</dbReference>
<keyword evidence="12" id="KW-0833">Ubl conjugation pathway</keyword>
<dbReference type="Pfam" id="PF00118">
    <property type="entry name" value="Cpn60_TCP1"/>
    <property type="match status" value="1"/>
</dbReference>
<keyword evidence="8 17" id="KW-0547">Nucleotide-binding</keyword>
<dbReference type="InterPro" id="IPR002423">
    <property type="entry name" value="Cpn60/GroEL/TCP-1"/>
</dbReference>
<keyword evidence="7" id="KW-0479">Metal-binding</keyword>
<feature type="compositionally biased region" description="Basic and acidic residues" evidence="18">
    <location>
        <begin position="1821"/>
        <end position="1832"/>
    </location>
</feature>
<keyword evidence="14 17" id="KW-0067">ATP-binding</keyword>
<evidence type="ECO:0000256" key="14">
    <source>
        <dbReference type="ARBA" id="ARBA00022840"/>
    </source>
</evidence>
<evidence type="ECO:0000256" key="13">
    <source>
        <dbReference type="ARBA" id="ARBA00022833"/>
    </source>
</evidence>
<dbReference type="EC" id="2.7.1.150" evidence="4"/>
<evidence type="ECO:0000256" key="9">
    <source>
        <dbReference type="ARBA" id="ARBA00022753"/>
    </source>
</evidence>
<feature type="domain" description="FYVE-type" evidence="19">
    <location>
        <begin position="455"/>
        <end position="527"/>
    </location>
</feature>
<feature type="compositionally biased region" description="Polar residues" evidence="18">
    <location>
        <begin position="884"/>
        <end position="894"/>
    </location>
</feature>
<feature type="region of interest" description="Disordered" evidence="18">
    <location>
        <begin position="877"/>
        <end position="905"/>
    </location>
</feature>
<proteinExistence type="predicted"/>
<evidence type="ECO:0000259" key="20">
    <source>
        <dbReference type="PROSITE" id="PS51455"/>
    </source>
</evidence>
<keyword evidence="10 16" id="KW-0863">Zinc-finger</keyword>
<dbReference type="PANTHER" id="PTHR45748:SF7">
    <property type="entry name" value="1-PHOSPHATIDYLINOSITOL 3-PHOSPHATE 5-KINASE-RELATED"/>
    <property type="match status" value="1"/>
</dbReference>
<feature type="compositionally biased region" description="Polar residues" evidence="18">
    <location>
        <begin position="138"/>
        <end position="167"/>
    </location>
</feature>
<feature type="compositionally biased region" description="Basic and acidic residues" evidence="18">
    <location>
        <begin position="1"/>
        <end position="13"/>
    </location>
</feature>
<dbReference type="PROSITE" id="PS50178">
    <property type="entry name" value="ZF_FYVE"/>
    <property type="match status" value="1"/>
</dbReference>
<dbReference type="GeneID" id="8999153"/>
<feature type="region of interest" description="Disordered" evidence="18">
    <location>
        <begin position="1"/>
        <end position="33"/>
    </location>
</feature>
<dbReference type="GO" id="GO:0005524">
    <property type="term" value="F:ATP binding"/>
    <property type="evidence" value="ECO:0007669"/>
    <property type="project" value="UniProtKB-UniRule"/>
</dbReference>
<dbReference type="Gene3D" id="3.30.40.10">
    <property type="entry name" value="Zinc/RING finger domain, C3HC4 (zinc finger)"/>
    <property type="match status" value="1"/>
</dbReference>
<dbReference type="OrthoDB" id="158357at2759"/>
<feature type="domain" description="PIPK" evidence="20">
    <location>
        <begin position="2158"/>
        <end position="2483"/>
    </location>
</feature>
<dbReference type="STRING" id="284592.B5RV56"/>
<evidence type="ECO:0000256" key="1">
    <source>
        <dbReference type="ARBA" id="ARBA00000768"/>
    </source>
</evidence>
<dbReference type="InterPro" id="IPR000306">
    <property type="entry name" value="Znf_FYVE"/>
</dbReference>
<dbReference type="RefSeq" id="XP_002770600.1">
    <property type="nucleotide sequence ID" value="XM_002770554.1"/>
</dbReference>
<dbReference type="Pfam" id="PF01504">
    <property type="entry name" value="PIP5K"/>
    <property type="match status" value="1"/>
</dbReference>
<organism evidence="21 22">
    <name type="scientific">Debaryomyces hansenii (strain ATCC 36239 / CBS 767 / BCRC 21394 / JCM 1990 / NBRC 0083 / IGC 2968)</name>
    <name type="common">Yeast</name>
    <name type="synonym">Torulaspora hansenii</name>
    <dbReference type="NCBI Taxonomy" id="284592"/>
    <lineage>
        <taxon>Eukaryota</taxon>
        <taxon>Fungi</taxon>
        <taxon>Dikarya</taxon>
        <taxon>Ascomycota</taxon>
        <taxon>Saccharomycotina</taxon>
        <taxon>Pichiomycetes</taxon>
        <taxon>Debaryomycetaceae</taxon>
        <taxon>Debaryomyces</taxon>
    </lineage>
</organism>
<feature type="compositionally biased region" description="Polar residues" evidence="18">
    <location>
        <begin position="2040"/>
        <end position="2050"/>
    </location>
</feature>
<evidence type="ECO:0000256" key="10">
    <source>
        <dbReference type="ARBA" id="ARBA00022771"/>
    </source>
</evidence>
<dbReference type="InterPro" id="IPR017455">
    <property type="entry name" value="Znf_FYVE-rel"/>
</dbReference>
<keyword evidence="22" id="KW-1185">Reference proteome</keyword>
<dbReference type="InterPro" id="IPR027484">
    <property type="entry name" value="PInositol-4-P-5-kinase_N"/>
</dbReference>
<dbReference type="Gene3D" id="3.30.800.10">
    <property type="entry name" value="Phosphatidylinositol Phosphate Kinase II Beta"/>
    <property type="match status" value="1"/>
</dbReference>
<comment type="subcellular location">
    <subcellularLocation>
        <location evidence="3">Cytoplasm</location>
    </subcellularLocation>
    <subcellularLocation>
        <location evidence="2">Endosome</location>
    </subcellularLocation>
</comment>
<feature type="compositionally biased region" description="Low complexity" evidence="18">
    <location>
        <begin position="77"/>
        <end position="87"/>
    </location>
</feature>
<evidence type="ECO:0000256" key="16">
    <source>
        <dbReference type="PROSITE-ProRule" id="PRU00091"/>
    </source>
</evidence>
<dbReference type="InterPro" id="IPR011011">
    <property type="entry name" value="Znf_FYVE_PHD"/>
</dbReference>
<dbReference type="Proteomes" id="UP000000599">
    <property type="component" value="Chromosome G"/>
</dbReference>
<keyword evidence="5" id="KW-0963">Cytoplasm</keyword>
<keyword evidence="6 17" id="KW-0808">Transferase</keyword>
<evidence type="ECO:0000256" key="8">
    <source>
        <dbReference type="ARBA" id="ARBA00022741"/>
    </source>
</evidence>
<dbReference type="Pfam" id="PF01363">
    <property type="entry name" value="FYVE"/>
    <property type="match status" value="1"/>
</dbReference>
<feature type="region of interest" description="Disordered" evidence="18">
    <location>
        <begin position="417"/>
        <end position="447"/>
    </location>
</feature>
<dbReference type="HOGENOM" id="CLU_000480_3_1_1"/>
<evidence type="ECO:0000256" key="12">
    <source>
        <dbReference type="ARBA" id="ARBA00022786"/>
    </source>
</evidence>
<dbReference type="InParanoid" id="B5RV56"/>
<dbReference type="GO" id="GO:0000329">
    <property type="term" value="C:fungal-type vacuole membrane"/>
    <property type="evidence" value="ECO:0007669"/>
    <property type="project" value="TreeGrafter"/>
</dbReference>
<evidence type="ECO:0000256" key="2">
    <source>
        <dbReference type="ARBA" id="ARBA00004177"/>
    </source>
</evidence>
<dbReference type="SMART" id="SM00064">
    <property type="entry name" value="FYVE"/>
    <property type="match status" value="1"/>
</dbReference>
<feature type="compositionally biased region" description="Basic residues" evidence="18">
    <location>
        <begin position="426"/>
        <end position="435"/>
    </location>
</feature>
<feature type="compositionally biased region" description="Acidic residues" evidence="18">
    <location>
        <begin position="20"/>
        <end position="33"/>
    </location>
</feature>
<dbReference type="InterPro" id="IPR027409">
    <property type="entry name" value="GroEL-like_apical_dom_sf"/>
</dbReference>
<evidence type="ECO:0000256" key="7">
    <source>
        <dbReference type="ARBA" id="ARBA00022723"/>
    </source>
</evidence>
<feature type="compositionally biased region" description="Polar residues" evidence="18">
    <location>
        <begin position="359"/>
        <end position="379"/>
    </location>
</feature>
<dbReference type="FunFam" id="3.30.40.10:FF:000510">
    <property type="entry name" value="Phosphatidylinositol 3,5-kinase"/>
    <property type="match status" value="1"/>
</dbReference>
<dbReference type="FunFam" id="3.30.800.10:FF:000005">
    <property type="entry name" value="1-phosphatidylinositol-3-phosphate 5-kinase (Fab1)"/>
    <property type="match status" value="1"/>
</dbReference>
<dbReference type="CDD" id="cd17300">
    <property type="entry name" value="PIPKc_PIKfyve"/>
    <property type="match status" value="1"/>
</dbReference>
<dbReference type="Gene3D" id="3.30.810.10">
    <property type="entry name" value="2-Layer Sandwich"/>
    <property type="match status" value="1"/>
</dbReference>
<dbReference type="InterPro" id="IPR013083">
    <property type="entry name" value="Znf_RING/FYVE/PHD"/>
</dbReference>
<evidence type="ECO:0000256" key="15">
    <source>
        <dbReference type="ARBA" id="ARBA00075294"/>
    </source>
</evidence>
<evidence type="ECO:0000256" key="5">
    <source>
        <dbReference type="ARBA" id="ARBA00022490"/>
    </source>
</evidence>
<comment type="catalytic activity">
    <reaction evidence="1">
        <text>a 1,2-diacyl-sn-glycero-3-phospho-(1D-myo-inositol-3-phosphate) + ATP = a 1,2-diacyl-sn-glycero-3-phospho-(1D-myo-inositol-3,5-bisphosphate) + ADP + H(+)</text>
        <dbReference type="Rhea" id="RHEA:13609"/>
        <dbReference type="ChEBI" id="CHEBI:15378"/>
        <dbReference type="ChEBI" id="CHEBI:30616"/>
        <dbReference type="ChEBI" id="CHEBI:57923"/>
        <dbReference type="ChEBI" id="CHEBI:58088"/>
        <dbReference type="ChEBI" id="CHEBI:456216"/>
        <dbReference type="EC" id="2.7.1.150"/>
    </reaction>
</comment>
<feature type="compositionally biased region" description="Acidic residues" evidence="18">
    <location>
        <begin position="769"/>
        <end position="792"/>
    </location>
</feature>
<accession>B5RV56</accession>
<dbReference type="OMA" id="LEVPDIW"/>
<dbReference type="FunFam" id="3.50.7.10:FF:000007">
    <property type="entry name" value="1-phosphatidylinositol 3-phosphate 5-kinase isoform X1"/>
    <property type="match status" value="1"/>
</dbReference>
<dbReference type="InterPro" id="IPR044769">
    <property type="entry name" value="PIKfyve_PIPKc"/>
</dbReference>
<dbReference type="PANTHER" id="PTHR45748">
    <property type="entry name" value="1-PHOSPHATIDYLINOSITOL 3-PHOSPHATE 5-KINASE-RELATED"/>
    <property type="match status" value="1"/>
</dbReference>
<dbReference type="KEGG" id="dha:DEHA2G08910g"/>
<keyword evidence="11 17" id="KW-0418">Kinase</keyword>
<feature type="compositionally biased region" description="Basic and acidic residues" evidence="18">
    <location>
        <begin position="1849"/>
        <end position="1874"/>
    </location>
</feature>
<feature type="compositionally biased region" description="Basic and acidic residues" evidence="18">
    <location>
        <begin position="2062"/>
        <end position="2084"/>
    </location>
</feature>
<dbReference type="InterPro" id="IPR002498">
    <property type="entry name" value="PInositol-4-P-4/5-kinase_core"/>
</dbReference>
<feature type="region of interest" description="Disordered" evidence="18">
    <location>
        <begin position="1810"/>
        <end position="1874"/>
    </location>
</feature>
<evidence type="ECO:0000256" key="17">
    <source>
        <dbReference type="PROSITE-ProRule" id="PRU00781"/>
    </source>
</evidence>
<dbReference type="GO" id="GO:0000285">
    <property type="term" value="F:1-phosphatidylinositol-3-phosphate 5-kinase activity"/>
    <property type="evidence" value="ECO:0007669"/>
    <property type="project" value="UniProtKB-EC"/>
</dbReference>
<name>B5RV56_DEBHA</name>
<evidence type="ECO:0000256" key="3">
    <source>
        <dbReference type="ARBA" id="ARBA00004496"/>
    </source>
</evidence>
<dbReference type="eggNOG" id="KOG0230">
    <property type="taxonomic scope" value="Eukaryota"/>
</dbReference>
<feature type="compositionally biased region" description="Basic and acidic residues" evidence="18">
    <location>
        <begin position="1908"/>
        <end position="1918"/>
    </location>
</feature>
<dbReference type="GO" id="GO:0008270">
    <property type="term" value="F:zinc ion binding"/>
    <property type="evidence" value="ECO:0007669"/>
    <property type="project" value="UniProtKB-KW"/>
</dbReference>
<feature type="compositionally biased region" description="Acidic residues" evidence="18">
    <location>
        <begin position="1833"/>
        <end position="1842"/>
    </location>
</feature>
<dbReference type="InterPro" id="IPR027483">
    <property type="entry name" value="PInositol-4-P-4/5-kinase_C_sf"/>
</dbReference>
<feature type="region of interest" description="Disordered" evidence="18">
    <location>
        <begin position="713"/>
        <end position="792"/>
    </location>
</feature>
<evidence type="ECO:0000256" key="4">
    <source>
        <dbReference type="ARBA" id="ARBA00012009"/>
    </source>
</evidence>
<dbReference type="GO" id="GO:0010008">
    <property type="term" value="C:endosome membrane"/>
    <property type="evidence" value="ECO:0007669"/>
    <property type="project" value="TreeGrafter"/>
</dbReference>
<dbReference type="SUPFAM" id="SSF56104">
    <property type="entry name" value="SAICAR synthase-like"/>
    <property type="match status" value="1"/>
</dbReference>
<evidence type="ECO:0000313" key="22">
    <source>
        <dbReference type="Proteomes" id="UP000000599"/>
    </source>
</evidence>
<dbReference type="Gene3D" id="3.50.7.10">
    <property type="entry name" value="GroEL"/>
    <property type="match status" value="1"/>
</dbReference>